<dbReference type="RefSeq" id="WP_132246461.1">
    <property type="nucleotide sequence ID" value="NZ_SLWV01000020.1"/>
</dbReference>
<dbReference type="Pfam" id="PF13531">
    <property type="entry name" value="SBP_bac_11"/>
    <property type="match status" value="1"/>
</dbReference>
<dbReference type="SUPFAM" id="SSF53850">
    <property type="entry name" value="Periplasmic binding protein-like II"/>
    <property type="match status" value="1"/>
</dbReference>
<name>A0A4V2SAI7_9FIRM</name>
<dbReference type="InterPro" id="IPR050682">
    <property type="entry name" value="ModA/WtpA"/>
</dbReference>
<dbReference type="GO" id="GO:0030973">
    <property type="term" value="F:molybdate ion binding"/>
    <property type="evidence" value="ECO:0007669"/>
    <property type="project" value="TreeGrafter"/>
</dbReference>
<dbReference type="EMBL" id="SLWV01000020">
    <property type="protein sequence ID" value="TCO71830.1"/>
    <property type="molecule type" value="Genomic_DNA"/>
</dbReference>
<dbReference type="Proteomes" id="UP000294919">
    <property type="component" value="Unassembled WGS sequence"/>
</dbReference>
<evidence type="ECO:0000256" key="1">
    <source>
        <dbReference type="ARBA" id="ARBA00009175"/>
    </source>
</evidence>
<accession>A0A4V2SAI7</accession>
<proteinExistence type="inferred from homology"/>
<comment type="caution">
    <text evidence="5">The sequence shown here is derived from an EMBL/GenBank/DDBJ whole genome shotgun (WGS) entry which is preliminary data.</text>
</comment>
<comment type="similarity">
    <text evidence="1">Belongs to the bacterial solute-binding protein ModA family.</text>
</comment>
<sequence>MYNNKKSRIFYLIVFSFVGLLFLGGCSSKAKQKEESTKVLFAFIGANLKNPVSDLAESYEKETGIKVELTFNNSGALMNQVETMKKGDIFMPGGMTFVEKAKENGFIDQVMGPIAYHTPVIITPKGNSAKINSVEDLSREGVELVIPDKDATAIGKTAYKIFEKTGKKDEIEENIIANLETPAKVLAAITMGQGNAGIVEYSNTFKDRDKLEVIEMDPKVNQVEEIPVTSLIYSTNKDMALDFMKYIQENGPATFEKYGFKTK</sequence>
<dbReference type="PIRSF" id="PIRSF004846">
    <property type="entry name" value="ModA"/>
    <property type="match status" value="1"/>
</dbReference>
<gene>
    <name evidence="5" type="ORF">EV214_12050</name>
</gene>
<evidence type="ECO:0000256" key="3">
    <source>
        <dbReference type="ARBA" id="ARBA00022729"/>
    </source>
</evidence>
<dbReference type="AlphaFoldDB" id="A0A4V2SAI7"/>
<keyword evidence="4" id="KW-0500">Molybdenum</keyword>
<organism evidence="5 6">
    <name type="scientific">Marinisporobacter balticus</name>
    <dbReference type="NCBI Taxonomy" id="2018667"/>
    <lineage>
        <taxon>Bacteria</taxon>
        <taxon>Bacillati</taxon>
        <taxon>Bacillota</taxon>
        <taxon>Clostridia</taxon>
        <taxon>Peptostreptococcales</taxon>
        <taxon>Thermotaleaceae</taxon>
        <taxon>Marinisporobacter</taxon>
    </lineage>
</organism>
<evidence type="ECO:0000256" key="2">
    <source>
        <dbReference type="ARBA" id="ARBA00022723"/>
    </source>
</evidence>
<dbReference type="PROSITE" id="PS51257">
    <property type="entry name" value="PROKAR_LIPOPROTEIN"/>
    <property type="match status" value="1"/>
</dbReference>
<protein>
    <submittedName>
        <fullName evidence="5">Molybdate transport system substrate-binding protein</fullName>
    </submittedName>
</protein>
<dbReference type="Gene3D" id="3.40.190.10">
    <property type="entry name" value="Periplasmic binding protein-like II"/>
    <property type="match status" value="2"/>
</dbReference>
<keyword evidence="3" id="KW-0732">Signal</keyword>
<evidence type="ECO:0000256" key="4">
    <source>
        <dbReference type="PIRSR" id="PIRSR004846-1"/>
    </source>
</evidence>
<dbReference type="GO" id="GO:0046872">
    <property type="term" value="F:metal ion binding"/>
    <property type="evidence" value="ECO:0007669"/>
    <property type="project" value="UniProtKB-KW"/>
</dbReference>
<keyword evidence="2 4" id="KW-0479">Metal-binding</keyword>
<evidence type="ECO:0000313" key="6">
    <source>
        <dbReference type="Proteomes" id="UP000294919"/>
    </source>
</evidence>
<keyword evidence="6" id="KW-1185">Reference proteome</keyword>
<dbReference type="OrthoDB" id="9786399at2"/>
<dbReference type="PANTHER" id="PTHR30632:SF0">
    <property type="entry name" value="SULFATE-BINDING PROTEIN"/>
    <property type="match status" value="1"/>
</dbReference>
<dbReference type="GO" id="GO:0015689">
    <property type="term" value="P:molybdate ion transport"/>
    <property type="evidence" value="ECO:0007669"/>
    <property type="project" value="InterPro"/>
</dbReference>
<dbReference type="PANTHER" id="PTHR30632">
    <property type="entry name" value="MOLYBDATE-BINDING PERIPLASMIC PROTEIN"/>
    <property type="match status" value="1"/>
</dbReference>
<dbReference type="InterPro" id="IPR005950">
    <property type="entry name" value="ModA"/>
</dbReference>
<dbReference type="NCBIfam" id="TIGR01256">
    <property type="entry name" value="modA"/>
    <property type="match status" value="1"/>
</dbReference>
<reference evidence="5 6" key="1">
    <citation type="submission" date="2019-03" db="EMBL/GenBank/DDBJ databases">
        <title>Genomic Encyclopedia of Type Strains, Phase IV (KMG-IV): sequencing the most valuable type-strain genomes for metagenomic binning, comparative biology and taxonomic classification.</title>
        <authorList>
            <person name="Goeker M."/>
        </authorList>
    </citation>
    <scope>NUCLEOTIDE SEQUENCE [LARGE SCALE GENOMIC DNA]</scope>
    <source>
        <strain evidence="5 6">DSM 102940</strain>
    </source>
</reference>
<evidence type="ECO:0000313" key="5">
    <source>
        <dbReference type="EMBL" id="TCO71830.1"/>
    </source>
</evidence>
<feature type="binding site" evidence="4">
    <location>
        <position position="74"/>
    </location>
    <ligand>
        <name>molybdate</name>
        <dbReference type="ChEBI" id="CHEBI:36264"/>
    </ligand>
</feature>